<dbReference type="InterPro" id="IPR037185">
    <property type="entry name" value="EmrE-like"/>
</dbReference>
<accession>A0A231QZE7</accession>
<evidence type="ECO:0000256" key="1">
    <source>
        <dbReference type="ARBA" id="ARBA00004127"/>
    </source>
</evidence>
<feature type="transmembrane region" description="Helical" evidence="2">
    <location>
        <begin position="12"/>
        <end position="39"/>
    </location>
</feature>
<protein>
    <submittedName>
        <fullName evidence="3">Uncharacterized protein</fullName>
    </submittedName>
</protein>
<keyword evidence="2" id="KW-0812">Transmembrane</keyword>
<dbReference type="Proteomes" id="UP000215261">
    <property type="component" value="Unassembled WGS sequence"/>
</dbReference>
<keyword evidence="2" id="KW-1133">Transmembrane helix</keyword>
<gene>
    <name evidence="3" type="ORF">AYP69_03350</name>
</gene>
<comment type="subcellular location">
    <subcellularLocation>
        <location evidence="1">Endomembrane system</location>
        <topology evidence="1">Multi-pass membrane protein</topology>
    </subcellularLocation>
</comment>
<dbReference type="SUPFAM" id="SSF103481">
    <property type="entry name" value="Multidrug resistance efflux transporter EmrE"/>
    <property type="match status" value="1"/>
</dbReference>
<sequence length="84" mass="9886">MNKYIKSTKRFMQVFIVWDAFIWGFIEPIVSSFCGWANVSETKSFYAMVGIAMGFFGVFSSSFYKWFCKSFIRIVAWILGDNFR</sequence>
<evidence type="ECO:0000313" key="4">
    <source>
        <dbReference type="Proteomes" id="UP000215261"/>
    </source>
</evidence>
<proteinExistence type="predicted"/>
<feature type="transmembrane region" description="Helical" evidence="2">
    <location>
        <begin position="45"/>
        <end position="64"/>
    </location>
</feature>
<dbReference type="AlphaFoldDB" id="A0A231QZE7"/>
<evidence type="ECO:0000313" key="3">
    <source>
        <dbReference type="EMBL" id="OXS41018.1"/>
    </source>
</evidence>
<dbReference type="RefSeq" id="WP_089143896.1">
    <property type="nucleotide sequence ID" value="NZ_LUGO01000035.1"/>
</dbReference>
<name>A0A231QZE7_9LACO</name>
<keyword evidence="2" id="KW-0472">Membrane</keyword>
<organism evidence="3 4">
    <name type="scientific">Ligilactobacillus agilis</name>
    <dbReference type="NCBI Taxonomy" id="1601"/>
    <lineage>
        <taxon>Bacteria</taxon>
        <taxon>Bacillati</taxon>
        <taxon>Bacillota</taxon>
        <taxon>Bacilli</taxon>
        <taxon>Lactobacillales</taxon>
        <taxon>Lactobacillaceae</taxon>
        <taxon>Ligilactobacillus</taxon>
    </lineage>
</organism>
<dbReference type="EMBL" id="LUGO01000035">
    <property type="protein sequence ID" value="OXS41018.1"/>
    <property type="molecule type" value="Genomic_DNA"/>
</dbReference>
<evidence type="ECO:0000256" key="2">
    <source>
        <dbReference type="SAM" id="Phobius"/>
    </source>
</evidence>
<comment type="caution">
    <text evidence="3">The sequence shown here is derived from an EMBL/GenBank/DDBJ whole genome shotgun (WGS) entry which is preliminary data.</text>
</comment>
<reference evidence="3 4" key="1">
    <citation type="submission" date="2016-03" db="EMBL/GenBank/DDBJ databases">
        <title>Sequencing of Lactobacillus Species from Commercial Turkeys.</title>
        <authorList>
            <person name="Johnson T.J."/>
            <person name="Youmans B.P."/>
            <person name="Case K.A."/>
        </authorList>
    </citation>
    <scope>NUCLEOTIDE SEQUENCE [LARGE SCALE GENOMIC DNA]</scope>
    <source>
        <strain evidence="3 4">UMNLA1</strain>
    </source>
</reference>